<protein>
    <recommendedName>
        <fullName evidence="7">CCHC-type domain-containing protein</fullName>
    </recommendedName>
</protein>
<evidence type="ECO:0000256" key="2">
    <source>
        <dbReference type="SAM" id="MobiDB-lite"/>
    </source>
</evidence>
<dbReference type="PANTHER" id="PTHR11439:SF498">
    <property type="entry name" value="DNAK FAMILY PROTEIN"/>
    <property type="match status" value="1"/>
</dbReference>
<evidence type="ECO:0000259" key="3">
    <source>
        <dbReference type="PROSITE" id="PS50158"/>
    </source>
</evidence>
<dbReference type="EMBL" id="CAUYUJ010000364">
    <property type="protein sequence ID" value="CAK0790137.1"/>
    <property type="molecule type" value="Genomic_DNA"/>
</dbReference>
<evidence type="ECO:0008006" key="7">
    <source>
        <dbReference type="Google" id="ProtNLM"/>
    </source>
</evidence>
<feature type="domain" description="Integrase catalytic" evidence="4">
    <location>
        <begin position="420"/>
        <end position="606"/>
    </location>
</feature>
<dbReference type="Proteomes" id="UP001189429">
    <property type="component" value="Unassembled WGS sequence"/>
</dbReference>
<feature type="region of interest" description="Disordered" evidence="2">
    <location>
        <begin position="177"/>
        <end position="225"/>
    </location>
</feature>
<dbReference type="SMART" id="SM00343">
    <property type="entry name" value="ZnF_C2HC"/>
    <property type="match status" value="1"/>
</dbReference>
<keyword evidence="6" id="KW-1185">Reference proteome</keyword>
<evidence type="ECO:0000259" key="4">
    <source>
        <dbReference type="PROSITE" id="PS50994"/>
    </source>
</evidence>
<gene>
    <name evidence="5" type="ORF">PCOR1329_LOCUS1496</name>
</gene>
<reference evidence="5" key="1">
    <citation type="submission" date="2023-10" db="EMBL/GenBank/DDBJ databases">
        <authorList>
            <person name="Chen Y."/>
            <person name="Shah S."/>
            <person name="Dougan E. K."/>
            <person name="Thang M."/>
            <person name="Chan C."/>
        </authorList>
    </citation>
    <scope>NUCLEOTIDE SEQUENCE [LARGE SCALE GENOMIC DNA]</scope>
</reference>
<dbReference type="PROSITE" id="PS50158">
    <property type="entry name" value="ZF_CCHC"/>
    <property type="match status" value="1"/>
</dbReference>
<evidence type="ECO:0000256" key="1">
    <source>
        <dbReference type="PROSITE-ProRule" id="PRU00047"/>
    </source>
</evidence>
<dbReference type="PANTHER" id="PTHR11439">
    <property type="entry name" value="GAG-POL-RELATED RETROTRANSPOSON"/>
    <property type="match status" value="1"/>
</dbReference>
<organism evidence="5 6">
    <name type="scientific">Prorocentrum cordatum</name>
    <dbReference type="NCBI Taxonomy" id="2364126"/>
    <lineage>
        <taxon>Eukaryota</taxon>
        <taxon>Sar</taxon>
        <taxon>Alveolata</taxon>
        <taxon>Dinophyceae</taxon>
        <taxon>Prorocentrales</taxon>
        <taxon>Prorocentraceae</taxon>
        <taxon>Prorocentrum</taxon>
    </lineage>
</organism>
<dbReference type="InterPro" id="IPR036875">
    <property type="entry name" value="Znf_CCHC_sf"/>
</dbReference>
<sequence length="937" mass="102818">MARVVVRLQAYLAALDPRYPALLARAEATATVVTNASLEPWEASLSSQLYYVMVMLFRDAAQGEMSTVPPGEGLEARRQAILDWDPKIRTRKAGLLIKVLTAKFSGGIPQSLDQFEHLVRECEGQAGKPFDEDLEIGIVIVNMVDTTVQQRLVKNSARLETWMAMKEVFLEMAGTEQHLNSQPRPMELGATPKGKKGDGKRQEGGRKRQRGRREGKVKGSEPKGKAKVGAAEKDCWYCGKKGHIAAECKKNAKDAKGKKKLAATPELPGGSDTAAPRAALLLDRDEGPKRVMADAGAGASVCPTSFDAAATADASVKPAAPATATGEEVRLRDGRWSHLQAADGAGVALRHSSSEQVTVPVVSASDACDAGNWLVFGPMGSEGGRAKQIPFAVTQAEWDSHQLTHQPFRSRRDHCASGKATEDPHALQELEAEGAVPRISVDYRFLTSKRDEQEMHAVLNVLDAKSGGPLPGMVNQKGEDDYALALMSEAVRFCGRTRMLLLSDGERPINRLVDVFIETRSSKHSASKRNTPKGSSQSAGLIERSNYEVEKQYRALKHRLESVYKQVFPLSDKIQPWLVRHAGWLLVRFLVKADGKTPYSQSFGKDNNGEIMEFGECVHHKSPLSSVGKADDRTIAGLPTLHEPGLVAAAAGTAVAELPPFIHGRGDPEVAPINVDWSKEYFSTKAGVKLGPQKACEAKIKEMRDIDAYEVKQEGFVMIVVVPMVFVHHELDISLGCHGDDFQAEAEKEALDELDKIMQRHFEVKIPPRIGSPEHGGQAAELKHLKRTIRWRLVFRTAAGTLQYLAEDVPSVKFTTSTVTEGMTTPTKMHALRLHRCVRYLLDHPSEIWIFAYQKMPTHLTEHCDSDWAADRETRKSMSCVVERFGEHLIDMSASTKQSLLALSSGEAEFYAIIKGAATGVQTTQIIEALTRLPCKL</sequence>
<name>A0ABN9PBB9_9DINO</name>
<dbReference type="InterPro" id="IPR001878">
    <property type="entry name" value="Znf_CCHC"/>
</dbReference>
<dbReference type="InterPro" id="IPR001584">
    <property type="entry name" value="Integrase_cat-core"/>
</dbReference>
<feature type="region of interest" description="Disordered" evidence="2">
    <location>
        <begin position="251"/>
        <end position="274"/>
    </location>
</feature>
<proteinExistence type="predicted"/>
<accession>A0ABN9PBB9</accession>
<feature type="domain" description="CCHC-type" evidence="3">
    <location>
        <begin position="235"/>
        <end position="250"/>
    </location>
</feature>
<dbReference type="PROSITE" id="PS50994">
    <property type="entry name" value="INTEGRASE"/>
    <property type="match status" value="1"/>
</dbReference>
<feature type="non-terminal residue" evidence="5">
    <location>
        <position position="937"/>
    </location>
</feature>
<keyword evidence="1" id="KW-0862">Zinc</keyword>
<keyword evidence="1" id="KW-0863">Zinc-finger</keyword>
<keyword evidence="1" id="KW-0479">Metal-binding</keyword>
<comment type="caution">
    <text evidence="5">The sequence shown here is derived from an EMBL/GenBank/DDBJ whole genome shotgun (WGS) entry which is preliminary data.</text>
</comment>
<dbReference type="SUPFAM" id="SSF57756">
    <property type="entry name" value="Retrovirus zinc finger-like domains"/>
    <property type="match status" value="1"/>
</dbReference>
<evidence type="ECO:0000313" key="5">
    <source>
        <dbReference type="EMBL" id="CAK0790137.1"/>
    </source>
</evidence>
<evidence type="ECO:0000313" key="6">
    <source>
        <dbReference type="Proteomes" id="UP001189429"/>
    </source>
</evidence>
<feature type="compositionally biased region" description="Basic and acidic residues" evidence="2">
    <location>
        <begin position="195"/>
        <end position="225"/>
    </location>
</feature>